<dbReference type="STRING" id="990121.A0A0V0ZEZ2"/>
<dbReference type="Proteomes" id="UP000054783">
    <property type="component" value="Unassembled WGS sequence"/>
</dbReference>
<dbReference type="AlphaFoldDB" id="A0A0V0ZEZ2"/>
<comment type="caution">
    <text evidence="1">The sequence shown here is derived from an EMBL/GenBank/DDBJ whole genome shotgun (WGS) entry which is preliminary data.</text>
</comment>
<reference evidence="1 2" key="1">
    <citation type="submission" date="2015-01" db="EMBL/GenBank/DDBJ databases">
        <title>Evolution of Trichinella species and genotypes.</title>
        <authorList>
            <person name="Korhonen P.K."/>
            <person name="Edoardo P."/>
            <person name="Giuseppe L.R."/>
            <person name="Gasser R.B."/>
        </authorList>
    </citation>
    <scope>NUCLEOTIDE SEQUENCE [LARGE SCALE GENOMIC DNA]</scope>
    <source>
        <strain evidence="1">ISS2496</strain>
    </source>
</reference>
<protein>
    <submittedName>
        <fullName evidence="1">Uncharacterized protein</fullName>
    </submittedName>
</protein>
<name>A0A0V0ZEZ2_9BILA</name>
<sequence>MSCCCQRVVYRRCALPHFVCGNQRKTELSHVCFFTSTTTELHNPVAGSITPALRISFATSATTVVARLIDQGAQQVRSLCARCQCPDRLNFGLTFIFIDGLASLLQVRNGTIIEI</sequence>
<accession>A0A0V0ZEZ2</accession>
<proteinExistence type="predicted"/>
<evidence type="ECO:0000313" key="2">
    <source>
        <dbReference type="Proteomes" id="UP000054783"/>
    </source>
</evidence>
<evidence type="ECO:0000313" key="1">
    <source>
        <dbReference type="EMBL" id="KRY10618.1"/>
    </source>
</evidence>
<organism evidence="1 2">
    <name type="scientific">Trichinella patagoniensis</name>
    <dbReference type="NCBI Taxonomy" id="990121"/>
    <lineage>
        <taxon>Eukaryota</taxon>
        <taxon>Metazoa</taxon>
        <taxon>Ecdysozoa</taxon>
        <taxon>Nematoda</taxon>
        <taxon>Enoplea</taxon>
        <taxon>Dorylaimia</taxon>
        <taxon>Trichinellida</taxon>
        <taxon>Trichinellidae</taxon>
        <taxon>Trichinella</taxon>
    </lineage>
</organism>
<gene>
    <name evidence="1" type="ORF">T12_1574</name>
</gene>
<dbReference type="EMBL" id="JYDQ01000223">
    <property type="protein sequence ID" value="KRY10618.1"/>
    <property type="molecule type" value="Genomic_DNA"/>
</dbReference>
<keyword evidence="2" id="KW-1185">Reference proteome</keyword>